<dbReference type="Pfam" id="PF00874">
    <property type="entry name" value="PRD"/>
    <property type="match status" value="1"/>
</dbReference>
<dbReference type="CDD" id="cd05568">
    <property type="entry name" value="PTS_IIB_bgl_like"/>
    <property type="match status" value="1"/>
</dbReference>
<keyword evidence="1" id="KW-0808">Transferase</keyword>
<dbReference type="Pfam" id="PF08279">
    <property type="entry name" value="HTH_11"/>
    <property type="match status" value="1"/>
</dbReference>
<keyword evidence="4" id="KW-0804">Transcription</keyword>
<dbReference type="InterPro" id="IPR016152">
    <property type="entry name" value="PTrfase/Anion_transptr"/>
</dbReference>
<dbReference type="InterPro" id="IPR013196">
    <property type="entry name" value="HTH_11"/>
</dbReference>
<dbReference type="InterPro" id="IPR036390">
    <property type="entry name" value="WH_DNA-bd_sf"/>
</dbReference>
<dbReference type="Gene3D" id="3.40.930.10">
    <property type="entry name" value="Mannitol-specific EII, Chain A"/>
    <property type="match status" value="1"/>
</dbReference>
<organism evidence="8 9">
    <name type="scientific">Paenibacillus abyssi</name>
    <dbReference type="NCBI Taxonomy" id="1340531"/>
    <lineage>
        <taxon>Bacteria</taxon>
        <taxon>Bacillati</taxon>
        <taxon>Bacillota</taxon>
        <taxon>Bacilli</taxon>
        <taxon>Bacillales</taxon>
        <taxon>Paenibacillaceae</taxon>
        <taxon>Paenibacillus</taxon>
    </lineage>
</organism>
<name>A0A917D235_9BACL</name>
<dbReference type="Proteomes" id="UP000644756">
    <property type="component" value="Unassembled WGS sequence"/>
</dbReference>
<evidence type="ECO:0000256" key="3">
    <source>
        <dbReference type="ARBA" id="ARBA00023015"/>
    </source>
</evidence>
<protein>
    <submittedName>
        <fullName evidence="8">Transcriptional regulator MtlR</fullName>
    </submittedName>
</protein>
<gene>
    <name evidence="8" type="primary">mtlR</name>
    <name evidence="8" type="ORF">GCM10010916_26180</name>
</gene>
<keyword evidence="3" id="KW-0805">Transcription regulation</keyword>
<sequence>MNISSRSRQILELLLHSDRELTAAQIAAEIHVSSRTVHRELAAVEDILHKQGIQLLKKAGSGIRLQGDEAELEKLSRLISTAEGIDFSPAERQLYLLCLLLESAEPVKLYTLGHELKVTIPTVSSDLDELDGWIRKFGVTLTRKRGYGVELTGSEEKLRETLRQLIRMRLDDTELIASRDKQPLHPLDHKLFELAGKAEMDDIETILWDWEERWAGRLTEDAYTELLIRLSIALRRIRSGKTVASNPAARRTSMASLKESDVIRLTGLLSERMGQALSPEETIYISGLLSAAQADELSMLPGDDLALTSKVRSLIEHVQIATGADFSMDHSLREGLFYHMKDALQRLADGLSIRNPLLDQIKKDFETLFGIVREAAHDVLEDVVVPDEVIGYLVMHFEASLERHKQLRRDVRAILVCSSGIGSAKLLQLRLQKELPLIQIVGRVSWYEASRIAKDKYDLMISTMDLPFDSGNYIKVSPLLTQEETERLRSFIRTVLEQKRNDVFPAEERGASEVPVFAKLLSLKITLDEMVNLIERFEIVQIRESSGELALILEEACRYEEERGVLRDAPLIAQRLMQREQSGSQMIPGTSVALFHTRSQEVSRASLSLYRLESPLTIETEPPWRLSEFLLMLAPQTLSREVLEVLSEISAMLLNDEMIELLEVGGEMEIRNYLTVHLKTFFNTKTEASEME</sequence>
<keyword evidence="9" id="KW-1185">Reference proteome</keyword>
<comment type="caution">
    <text evidence="8">The sequence shown here is derived from an EMBL/GenBank/DDBJ whole genome shotgun (WGS) entry which is preliminary data.</text>
</comment>
<evidence type="ECO:0000313" key="9">
    <source>
        <dbReference type="Proteomes" id="UP000644756"/>
    </source>
</evidence>
<dbReference type="AlphaFoldDB" id="A0A917D235"/>
<dbReference type="EMBL" id="BMGR01000008">
    <property type="protein sequence ID" value="GGG08055.1"/>
    <property type="molecule type" value="Genomic_DNA"/>
</dbReference>
<dbReference type="PROSITE" id="PS51099">
    <property type="entry name" value="PTS_EIIB_TYPE_2"/>
    <property type="match status" value="1"/>
</dbReference>
<feature type="domain" description="PTS EIIB type-2" evidence="6">
    <location>
        <begin position="411"/>
        <end position="500"/>
    </location>
</feature>
<feature type="domain" description="PTS EIIA type-2" evidence="5">
    <location>
        <begin position="532"/>
        <end position="677"/>
    </location>
</feature>
<dbReference type="PROSITE" id="PS51094">
    <property type="entry name" value="PTS_EIIA_TYPE_2"/>
    <property type="match status" value="1"/>
</dbReference>
<dbReference type="GO" id="GO:0008982">
    <property type="term" value="F:protein-N(PI)-phosphohistidine-sugar phosphotransferase activity"/>
    <property type="evidence" value="ECO:0007669"/>
    <property type="project" value="InterPro"/>
</dbReference>
<dbReference type="PANTHER" id="PTHR30185">
    <property type="entry name" value="CRYPTIC BETA-GLUCOSIDE BGL OPERON ANTITERMINATOR"/>
    <property type="match status" value="1"/>
</dbReference>
<dbReference type="InterPro" id="IPR050661">
    <property type="entry name" value="BglG_antiterminators"/>
</dbReference>
<dbReference type="InterPro" id="IPR011608">
    <property type="entry name" value="PRD"/>
</dbReference>
<dbReference type="Pfam" id="PF00359">
    <property type="entry name" value="PTS_EIIA_2"/>
    <property type="match status" value="1"/>
</dbReference>
<keyword evidence="2" id="KW-0677">Repeat</keyword>
<dbReference type="SUPFAM" id="SSF52794">
    <property type="entry name" value="PTS system IIB component-like"/>
    <property type="match status" value="1"/>
</dbReference>
<dbReference type="InterPro" id="IPR036095">
    <property type="entry name" value="PTS_EIIB-like_sf"/>
</dbReference>
<reference evidence="8" key="1">
    <citation type="journal article" date="2014" name="Int. J. Syst. Evol. Microbiol.">
        <title>Complete genome sequence of Corynebacterium casei LMG S-19264T (=DSM 44701T), isolated from a smear-ripened cheese.</title>
        <authorList>
            <consortium name="US DOE Joint Genome Institute (JGI-PGF)"/>
            <person name="Walter F."/>
            <person name="Albersmeier A."/>
            <person name="Kalinowski J."/>
            <person name="Ruckert C."/>
        </authorList>
    </citation>
    <scope>NUCLEOTIDE SEQUENCE</scope>
    <source>
        <strain evidence="8">CGMCC 1.12987</strain>
    </source>
</reference>
<evidence type="ECO:0000259" key="5">
    <source>
        <dbReference type="PROSITE" id="PS51094"/>
    </source>
</evidence>
<proteinExistence type="predicted"/>
<dbReference type="SUPFAM" id="SSF55804">
    <property type="entry name" value="Phoshotransferase/anion transport protein"/>
    <property type="match status" value="1"/>
</dbReference>
<reference evidence="8" key="2">
    <citation type="submission" date="2020-09" db="EMBL/GenBank/DDBJ databases">
        <authorList>
            <person name="Sun Q."/>
            <person name="Zhou Y."/>
        </authorList>
    </citation>
    <scope>NUCLEOTIDE SEQUENCE</scope>
    <source>
        <strain evidence="8">CGMCC 1.12987</strain>
    </source>
</reference>
<dbReference type="GO" id="GO:0009401">
    <property type="term" value="P:phosphoenolpyruvate-dependent sugar phosphotransferase system"/>
    <property type="evidence" value="ECO:0007669"/>
    <property type="project" value="InterPro"/>
</dbReference>
<dbReference type="RefSeq" id="WP_188531511.1">
    <property type="nucleotide sequence ID" value="NZ_BMGR01000008.1"/>
</dbReference>
<accession>A0A917D235</accession>
<dbReference type="InterPro" id="IPR036388">
    <property type="entry name" value="WH-like_DNA-bd_sf"/>
</dbReference>
<dbReference type="PANTHER" id="PTHR30185:SF18">
    <property type="entry name" value="TRANSCRIPTIONAL REGULATOR MTLR"/>
    <property type="match status" value="1"/>
</dbReference>
<dbReference type="Gene3D" id="1.10.10.10">
    <property type="entry name" value="Winged helix-like DNA-binding domain superfamily/Winged helix DNA-binding domain"/>
    <property type="match status" value="1"/>
</dbReference>
<dbReference type="InterPro" id="IPR036634">
    <property type="entry name" value="PRD_sf"/>
</dbReference>
<evidence type="ECO:0000256" key="4">
    <source>
        <dbReference type="ARBA" id="ARBA00023163"/>
    </source>
</evidence>
<dbReference type="Gene3D" id="3.40.50.2300">
    <property type="match status" value="1"/>
</dbReference>
<dbReference type="InterPro" id="IPR013011">
    <property type="entry name" value="PTS_EIIB_2"/>
</dbReference>
<feature type="domain" description="PRD" evidence="7">
    <location>
        <begin position="194"/>
        <end position="299"/>
    </location>
</feature>
<evidence type="ECO:0000259" key="7">
    <source>
        <dbReference type="PROSITE" id="PS51372"/>
    </source>
</evidence>
<evidence type="ECO:0000256" key="2">
    <source>
        <dbReference type="ARBA" id="ARBA00022737"/>
    </source>
</evidence>
<dbReference type="GO" id="GO:0006355">
    <property type="term" value="P:regulation of DNA-templated transcription"/>
    <property type="evidence" value="ECO:0007669"/>
    <property type="project" value="InterPro"/>
</dbReference>
<evidence type="ECO:0000313" key="8">
    <source>
        <dbReference type="EMBL" id="GGG08055.1"/>
    </source>
</evidence>
<feature type="domain" description="PRD" evidence="7">
    <location>
        <begin position="302"/>
        <end position="407"/>
    </location>
</feature>
<evidence type="ECO:0000256" key="1">
    <source>
        <dbReference type="ARBA" id="ARBA00022679"/>
    </source>
</evidence>
<dbReference type="Gene3D" id="1.10.1790.10">
    <property type="entry name" value="PRD domain"/>
    <property type="match status" value="1"/>
</dbReference>
<evidence type="ECO:0000259" key="6">
    <source>
        <dbReference type="PROSITE" id="PS51099"/>
    </source>
</evidence>
<dbReference type="PROSITE" id="PS51372">
    <property type="entry name" value="PRD_2"/>
    <property type="match status" value="2"/>
</dbReference>
<dbReference type="SUPFAM" id="SSF63520">
    <property type="entry name" value="PTS-regulatory domain, PRD"/>
    <property type="match status" value="2"/>
</dbReference>
<dbReference type="SUPFAM" id="SSF46785">
    <property type="entry name" value="Winged helix' DNA-binding domain"/>
    <property type="match status" value="2"/>
</dbReference>
<dbReference type="InterPro" id="IPR002178">
    <property type="entry name" value="PTS_EIIA_type-2_dom"/>
</dbReference>